<accession>A0A2U3KRY8</accession>
<dbReference type="InterPro" id="IPR010935">
    <property type="entry name" value="SMC_hinge"/>
</dbReference>
<evidence type="ECO:0000256" key="6">
    <source>
        <dbReference type="HAMAP-Rule" id="MF_01894"/>
    </source>
</evidence>
<dbReference type="GO" id="GO:0005694">
    <property type="term" value="C:chromosome"/>
    <property type="evidence" value="ECO:0007669"/>
    <property type="project" value="InterPro"/>
</dbReference>
<evidence type="ECO:0000256" key="2">
    <source>
        <dbReference type="ARBA" id="ARBA00022741"/>
    </source>
</evidence>
<comment type="subunit">
    <text evidence="6">Homodimer.</text>
</comment>
<comment type="function">
    <text evidence="6">Required for chromosome condensation and partitioning.</text>
</comment>
<keyword evidence="2 6" id="KW-0547">Nucleotide-binding</keyword>
<dbReference type="GO" id="GO:0005524">
    <property type="term" value="F:ATP binding"/>
    <property type="evidence" value="ECO:0007669"/>
    <property type="project" value="UniProtKB-UniRule"/>
</dbReference>
<dbReference type="SUPFAM" id="SSF75553">
    <property type="entry name" value="Smc hinge domain"/>
    <property type="match status" value="1"/>
</dbReference>
<dbReference type="GO" id="GO:0030261">
    <property type="term" value="P:chromosome condensation"/>
    <property type="evidence" value="ECO:0007669"/>
    <property type="project" value="InterPro"/>
</dbReference>
<proteinExistence type="inferred from homology"/>
<dbReference type="InterPro" id="IPR011890">
    <property type="entry name" value="SMC_prok"/>
</dbReference>
<dbReference type="EMBL" id="OMOD01000140">
    <property type="protein sequence ID" value="SPF42438.1"/>
    <property type="molecule type" value="Genomic_DNA"/>
</dbReference>
<dbReference type="NCBIfam" id="TIGR02168">
    <property type="entry name" value="SMC_prok_B"/>
    <property type="match status" value="1"/>
</dbReference>
<comment type="domain">
    <text evidence="6">Contains large globular domains required for ATP hydrolysis at each terminus and a third globular domain forming a flexible hinge near the middle of the molecule. These domains are separated by coiled-coil structures.</text>
</comment>
<dbReference type="PIRSF" id="PIRSF005719">
    <property type="entry name" value="SMC"/>
    <property type="match status" value="1"/>
</dbReference>
<keyword evidence="4 6" id="KW-0175">Coiled coil</keyword>
<dbReference type="GO" id="GO:0007062">
    <property type="term" value="P:sister chromatid cohesion"/>
    <property type="evidence" value="ECO:0007669"/>
    <property type="project" value="InterPro"/>
</dbReference>
<dbReference type="PANTHER" id="PTHR43977">
    <property type="entry name" value="STRUCTURAL MAINTENANCE OF CHROMOSOMES PROTEIN 3"/>
    <property type="match status" value="1"/>
</dbReference>
<keyword evidence="5 6" id="KW-0238">DNA-binding</keyword>
<feature type="coiled-coil region" evidence="6">
    <location>
        <begin position="509"/>
        <end position="543"/>
    </location>
</feature>
<dbReference type="GO" id="GO:0016887">
    <property type="term" value="F:ATP hydrolysis activity"/>
    <property type="evidence" value="ECO:0007669"/>
    <property type="project" value="InterPro"/>
</dbReference>
<comment type="similarity">
    <text evidence="6">Belongs to the SMC family.</text>
</comment>
<feature type="binding site" evidence="6">
    <location>
        <begin position="34"/>
        <end position="41"/>
    </location>
    <ligand>
        <name>ATP</name>
        <dbReference type="ChEBI" id="CHEBI:30616"/>
    </ligand>
</feature>
<evidence type="ECO:0000313" key="9">
    <source>
        <dbReference type="Proteomes" id="UP000238701"/>
    </source>
</evidence>
<dbReference type="Proteomes" id="UP000238701">
    <property type="component" value="Unassembled WGS sequence"/>
</dbReference>
<dbReference type="GO" id="GO:0007059">
    <property type="term" value="P:chromosome segregation"/>
    <property type="evidence" value="ECO:0007669"/>
    <property type="project" value="UniProtKB-UniRule"/>
</dbReference>
<dbReference type="GO" id="GO:0005737">
    <property type="term" value="C:cytoplasm"/>
    <property type="evidence" value="ECO:0007669"/>
    <property type="project" value="UniProtKB-SubCell"/>
</dbReference>
<dbReference type="HAMAP" id="MF_01894">
    <property type="entry name" value="Smc_prok"/>
    <property type="match status" value="1"/>
</dbReference>
<dbReference type="InterPro" id="IPR027417">
    <property type="entry name" value="P-loop_NTPase"/>
</dbReference>
<keyword evidence="1 6" id="KW-0963">Cytoplasm</keyword>
<feature type="coiled-coil region" evidence="6">
    <location>
        <begin position="796"/>
        <end position="847"/>
    </location>
</feature>
<dbReference type="GO" id="GO:0003677">
    <property type="term" value="F:DNA binding"/>
    <property type="evidence" value="ECO:0007669"/>
    <property type="project" value="UniProtKB-UniRule"/>
</dbReference>
<gene>
    <name evidence="6 8" type="primary">smc</name>
    <name evidence="8" type="ORF">SBA1_460035</name>
</gene>
<evidence type="ECO:0000256" key="1">
    <source>
        <dbReference type="ARBA" id="ARBA00022490"/>
    </source>
</evidence>
<dbReference type="CDD" id="cd03278">
    <property type="entry name" value="ABC_SMC_barmotin"/>
    <property type="match status" value="1"/>
</dbReference>
<evidence type="ECO:0000313" key="8">
    <source>
        <dbReference type="EMBL" id="SPF42438.1"/>
    </source>
</evidence>
<protein>
    <recommendedName>
        <fullName evidence="6">Chromosome partition protein Smc</fullName>
    </recommendedName>
</protein>
<dbReference type="OrthoDB" id="9808768at2"/>
<dbReference type="Gene3D" id="3.40.50.300">
    <property type="entry name" value="P-loop containing nucleotide triphosphate hydrolases"/>
    <property type="match status" value="2"/>
</dbReference>
<organism evidence="8 9">
    <name type="scientific">Candidatus Sulfotelmatobacter kueseliae</name>
    <dbReference type="NCBI Taxonomy" id="2042962"/>
    <lineage>
        <taxon>Bacteria</taxon>
        <taxon>Pseudomonadati</taxon>
        <taxon>Acidobacteriota</taxon>
        <taxon>Terriglobia</taxon>
        <taxon>Terriglobales</taxon>
        <taxon>Candidatus Korobacteraceae</taxon>
        <taxon>Candidatus Sulfotelmatobacter</taxon>
    </lineage>
</organism>
<feature type="domain" description="SMC hinge" evidence="7">
    <location>
        <begin position="637"/>
        <end position="761"/>
    </location>
</feature>
<dbReference type="Pfam" id="PF02463">
    <property type="entry name" value="SMC_N"/>
    <property type="match status" value="2"/>
</dbReference>
<dbReference type="Gene3D" id="1.20.1060.20">
    <property type="match status" value="1"/>
</dbReference>
<evidence type="ECO:0000256" key="5">
    <source>
        <dbReference type="ARBA" id="ARBA00023125"/>
    </source>
</evidence>
<feature type="coiled-coil region" evidence="6">
    <location>
        <begin position="425"/>
        <end position="459"/>
    </location>
</feature>
<dbReference type="GO" id="GO:0006260">
    <property type="term" value="P:DNA replication"/>
    <property type="evidence" value="ECO:0007669"/>
    <property type="project" value="UniProtKB-UniRule"/>
</dbReference>
<feature type="coiled-coil region" evidence="6">
    <location>
        <begin position="281"/>
        <end position="382"/>
    </location>
</feature>
<dbReference type="InterPro" id="IPR036277">
    <property type="entry name" value="SMC_hinge_sf"/>
</dbReference>
<dbReference type="InterPro" id="IPR003395">
    <property type="entry name" value="RecF/RecN/SMC_N"/>
</dbReference>
<dbReference type="SMART" id="SM00968">
    <property type="entry name" value="SMC_hinge"/>
    <property type="match status" value="1"/>
</dbReference>
<evidence type="ECO:0000256" key="4">
    <source>
        <dbReference type="ARBA" id="ARBA00023054"/>
    </source>
</evidence>
<dbReference type="Pfam" id="PF06470">
    <property type="entry name" value="SMC_hinge"/>
    <property type="match status" value="1"/>
</dbReference>
<feature type="coiled-coil region" evidence="6">
    <location>
        <begin position="890"/>
        <end position="931"/>
    </location>
</feature>
<name>A0A2U3KRY8_9BACT</name>
<feature type="coiled-coil region" evidence="6">
    <location>
        <begin position="974"/>
        <end position="1008"/>
    </location>
</feature>
<comment type="subcellular location">
    <subcellularLocation>
        <location evidence="6">Cytoplasm</location>
    </subcellularLocation>
</comment>
<reference evidence="9" key="1">
    <citation type="submission" date="2018-02" db="EMBL/GenBank/DDBJ databases">
        <authorList>
            <person name="Hausmann B."/>
        </authorList>
    </citation>
    <scope>NUCLEOTIDE SEQUENCE [LARGE SCALE GENOMIC DNA]</scope>
    <source>
        <strain evidence="9">Peat soil MAG SbA1</strain>
    </source>
</reference>
<keyword evidence="3 6" id="KW-0067">ATP-binding</keyword>
<sequence length="1304" mass="145302">MLKLKKLQILGFKSFCDRTELKFHGDGIAAIIGPNGCGKSNIADAISWVLGEQSAKTLRGSRMEDVIFAGTHDRKPTGMAEVTLTLIDPELYAGSDAEAAPEIDIQDDMPESEEPHLTDNWDEAAIRARSARETESAMEDAQPGRLEEVEIPRSKINTISVAFPDDEPAFALPAHNVTPPATAASLGTPAPHVVLKIRRRKFSQQQFHRGEIHVTRRLFRSGDSEYLLNGKLCRLRDIQELFMGTGLGPESYALIEQGRIGQILSSRPTDRRAILEEAAGITKYKTKKRLAEARLEDAKLNLARVNDIFDEVTRQMNSLKRQASKAERYARLREEMRAKLRLVLASKFTAVEQESTEIDSRLNALAEELQHRTAEVQQLESEHSERTQRGYAIETELRENRDRISQIAIEIDRAHARRRHNQERCAELLVRSASAEAELAQARHRLTALEAERESNRQILESAAAAVAAAQCDLALCQQEAAAAAVSLAEIERRQEESRVAIFDTVASASRLRNQLAQAEERLAGADRDARRLEAEITNANVQIEAFGGQRGQLALEFETISQRVSGISEEIGQLRRLIESKKLEETRAKTHLDVLRAEHATALGKKGSLEAVIAEHGYSTESVRRLFQSGVMQGGRAPVGVLADFLEVEPRFERVVEDFLRDELNYVVVKSWDAADEGLRMLRTDVDGRATFLVHPEDAQAKFSFVLDEAAHCAPPAAQIVPLKHTIRVLNGFGKSLEVILPKLRDGYIVPESGVARELALENPDAFFLSQSGECFHNVTVTGGKQRAEGPLSMKRELREVLRQLEDLERALRDEQMRVLTLGREIKDLTSLLDRLEGEKREADHQAMTSGHMLQQLDAEMTRVGERLSVSQLELRRLSAERAEQENIVVARQSEIAAFEEQRVQLEQQIAAAQESLAALRQRREEAAHTTSQHAARVATLEERRRSAAAVLDRIESLFVEMDERVHTLASQIDAAAAEKLQREAENQQLAEQATDLDAERNAAQAREGLLQFETEQLRARLAEIDELLRSSRLLLDQARDRRGELSAAAARLQSDAQYMSETCLNELGIERAALLADPTLITVTGDQLAAEDQAYRDMRAKLEAMGPVNMMALDEYKETAERHAFLDTQRKDLITSIENTTATIREIDQISRQKFEEAFARINENFQATFKKLFGGGHALMKLTDEENSAESGIDVIASPPGKRLQNVLLLSGGEKALTALALLVGIFQYTPSPFCILDEVDAPLDEANIGRFTDLVQEMAVQTQFVLITHSKKTMGIAPVLYGVTMQEPGVSKLVSVRFGA</sequence>
<evidence type="ECO:0000256" key="3">
    <source>
        <dbReference type="ARBA" id="ARBA00022840"/>
    </source>
</evidence>
<dbReference type="InterPro" id="IPR024704">
    <property type="entry name" value="SMC"/>
</dbReference>
<dbReference type="SUPFAM" id="SSF52540">
    <property type="entry name" value="P-loop containing nucleoside triphosphate hydrolases"/>
    <property type="match status" value="1"/>
</dbReference>
<evidence type="ECO:0000259" key="7">
    <source>
        <dbReference type="SMART" id="SM00968"/>
    </source>
</evidence>